<gene>
    <name evidence="1" type="ORF">CBW46_008885</name>
</gene>
<organism evidence="1 2">
    <name type="scientific">Paenibacillus xerothermodurans</name>
    <dbReference type="NCBI Taxonomy" id="1977292"/>
    <lineage>
        <taxon>Bacteria</taxon>
        <taxon>Bacillati</taxon>
        <taxon>Bacillota</taxon>
        <taxon>Bacilli</taxon>
        <taxon>Bacillales</taxon>
        <taxon>Paenibacillaceae</taxon>
        <taxon>Paenibacillus</taxon>
    </lineage>
</organism>
<dbReference type="InterPro" id="IPR023198">
    <property type="entry name" value="PGP-like_dom2"/>
</dbReference>
<dbReference type="EMBL" id="NHRJ02000003">
    <property type="protein sequence ID" value="PZE21535.1"/>
    <property type="molecule type" value="Genomic_DNA"/>
</dbReference>
<dbReference type="AlphaFoldDB" id="A0A2W1NPW3"/>
<dbReference type="GO" id="GO:0005829">
    <property type="term" value="C:cytosol"/>
    <property type="evidence" value="ECO:0007669"/>
    <property type="project" value="TreeGrafter"/>
</dbReference>
<dbReference type="GO" id="GO:0008967">
    <property type="term" value="F:phosphoglycolate phosphatase activity"/>
    <property type="evidence" value="ECO:0007669"/>
    <property type="project" value="TreeGrafter"/>
</dbReference>
<keyword evidence="2" id="KW-1185">Reference proteome</keyword>
<dbReference type="GO" id="GO:0006281">
    <property type="term" value="P:DNA repair"/>
    <property type="evidence" value="ECO:0007669"/>
    <property type="project" value="TreeGrafter"/>
</dbReference>
<dbReference type="Pfam" id="PF13419">
    <property type="entry name" value="HAD_2"/>
    <property type="match status" value="1"/>
</dbReference>
<evidence type="ECO:0000313" key="1">
    <source>
        <dbReference type="EMBL" id="PZE21535.1"/>
    </source>
</evidence>
<evidence type="ECO:0000313" key="2">
    <source>
        <dbReference type="Proteomes" id="UP000214746"/>
    </source>
</evidence>
<reference evidence="1" key="1">
    <citation type="submission" date="2018-06" db="EMBL/GenBank/DDBJ databases">
        <title>Paenibacillus xerothermodurans sp. nov. an extremely dry heat resistant spore forming bacterium isolated from the soil of Cape Canaveral, Florida.</title>
        <authorList>
            <person name="Seuylemezian A."/>
            <person name="Kaur N."/>
            <person name="Patil P."/>
            <person name="Patil P."/>
            <person name="Mayilraj S."/>
            <person name="Vaishampayan P."/>
        </authorList>
    </citation>
    <scope>NUCLEOTIDE SEQUENCE [LARGE SCALE GENOMIC DNA]</scope>
    <source>
        <strain evidence="1">ATCC 27380</strain>
    </source>
</reference>
<dbReference type="InterPro" id="IPR050155">
    <property type="entry name" value="HAD-like_hydrolase_sf"/>
</dbReference>
<dbReference type="PANTHER" id="PTHR43434">
    <property type="entry name" value="PHOSPHOGLYCOLATE PHOSPHATASE"/>
    <property type="match status" value="1"/>
</dbReference>
<sequence>MIFDLDGTLFQTETLLLPAYHATFDQLRAEGAYNDVTPPESVILGSLGMLLEHIWKQVMPNSVEAVHRRADELLLDYQMKGLQNGEGELYSGVPETLRQLQELGVRLFVASNGLEGYVKQVVAHKGLVSLFEGLYSAGEYKTRSKVDLVRLLLDQHGIKKAWMVGDRSSDVEAGLENGLIVIGCDYAGFRQDGELEDAHVRISRFTDLIQLIAE</sequence>
<dbReference type="OrthoDB" id="9792518at2"/>
<name>A0A2W1NPW3_PAEXE</name>
<dbReference type="SUPFAM" id="SSF56784">
    <property type="entry name" value="HAD-like"/>
    <property type="match status" value="1"/>
</dbReference>
<dbReference type="Proteomes" id="UP000214746">
    <property type="component" value="Unassembled WGS sequence"/>
</dbReference>
<dbReference type="InterPro" id="IPR023214">
    <property type="entry name" value="HAD_sf"/>
</dbReference>
<accession>A0A2W1NPW3</accession>
<keyword evidence="1" id="KW-0378">Hydrolase</keyword>
<dbReference type="InterPro" id="IPR041492">
    <property type="entry name" value="HAD_2"/>
</dbReference>
<proteinExistence type="predicted"/>
<dbReference type="Gene3D" id="3.40.50.1000">
    <property type="entry name" value="HAD superfamily/HAD-like"/>
    <property type="match status" value="1"/>
</dbReference>
<protein>
    <submittedName>
        <fullName evidence="1">HAD family hydrolase</fullName>
    </submittedName>
</protein>
<dbReference type="InterPro" id="IPR036412">
    <property type="entry name" value="HAD-like_sf"/>
</dbReference>
<comment type="caution">
    <text evidence="1">The sequence shown here is derived from an EMBL/GenBank/DDBJ whole genome shotgun (WGS) entry which is preliminary data.</text>
</comment>
<dbReference type="PANTHER" id="PTHR43434:SF1">
    <property type="entry name" value="PHOSPHOGLYCOLATE PHOSPHATASE"/>
    <property type="match status" value="1"/>
</dbReference>
<dbReference type="RefSeq" id="WP_089199732.1">
    <property type="nucleotide sequence ID" value="NZ_NHRJ02000003.1"/>
</dbReference>
<dbReference type="Gene3D" id="1.10.150.240">
    <property type="entry name" value="Putative phosphatase, domain 2"/>
    <property type="match status" value="1"/>
</dbReference>